<dbReference type="GO" id="GO:0008017">
    <property type="term" value="F:microtubule binding"/>
    <property type="evidence" value="ECO:0007669"/>
    <property type="project" value="InterPro"/>
</dbReference>
<evidence type="ECO:0000256" key="2">
    <source>
        <dbReference type="SAM" id="MobiDB-lite"/>
    </source>
</evidence>
<dbReference type="OrthoDB" id="9999986at2759"/>
<feature type="region of interest" description="Disordered" evidence="2">
    <location>
        <begin position="708"/>
        <end position="741"/>
    </location>
</feature>
<feature type="region of interest" description="Disordered" evidence="2">
    <location>
        <begin position="388"/>
        <end position="407"/>
    </location>
</feature>
<dbReference type="PANTHER" id="PTHR46302">
    <property type="entry name" value="DOUBLECORTIN DOMAIN-CONTAINING PROTEIN 1"/>
    <property type="match status" value="1"/>
</dbReference>
<dbReference type="Pfam" id="PF25510">
    <property type="entry name" value="Ubiquitin_DCDC1"/>
    <property type="match status" value="1"/>
</dbReference>
<dbReference type="InterPro" id="IPR035992">
    <property type="entry name" value="Ricin_B-like_lectins"/>
</dbReference>
<dbReference type="InterPro" id="IPR043188">
    <property type="entry name" value="DCDC1"/>
</dbReference>
<evidence type="ECO:0000313" key="5">
    <source>
        <dbReference type="Proteomes" id="UP001152622"/>
    </source>
</evidence>
<dbReference type="EMBL" id="JAINUF010000013">
    <property type="protein sequence ID" value="KAJ8344325.1"/>
    <property type="molecule type" value="Genomic_DNA"/>
</dbReference>
<dbReference type="Proteomes" id="UP001152622">
    <property type="component" value="Chromosome 13"/>
</dbReference>
<feature type="region of interest" description="Disordered" evidence="2">
    <location>
        <begin position="504"/>
        <end position="530"/>
    </location>
</feature>
<dbReference type="SUPFAM" id="SSF89837">
    <property type="entry name" value="Doublecortin (DC)"/>
    <property type="match status" value="3"/>
</dbReference>
<keyword evidence="1" id="KW-0175">Coiled coil</keyword>
<dbReference type="SUPFAM" id="SSF50370">
    <property type="entry name" value="Ricin B-like lectins"/>
    <property type="match status" value="2"/>
</dbReference>
<protein>
    <recommendedName>
        <fullName evidence="3">Doublecortin domain-containing protein</fullName>
    </recommendedName>
</protein>
<gene>
    <name evidence="4" type="ORF">SKAU_G00316540</name>
</gene>
<keyword evidence="5" id="KW-1185">Reference proteome</keyword>
<sequence length="1394" mass="154147">MSVRELYEARGKAQRQVEELRASLRRHRAQLSALAPLIRAEEDRPGGYVSQHVRPLCPGPPLPQGLQLKVYENGRDTGETLVFINMGQVDRGCKEDTHLSMERLLQVIHQRLQARAAHNPCGPCAVPARLFNERGEAILSPALLRNEQAVWVSYGEDYRPPRQAVLALVFERALAVGNEDYRSIFRAPLDPDAELPAGFRKWEACEGFPPNYVSEPPGGSHLANSVDPDAHFIQLKADPQTVLFPSAIVVNRSGPAGPKLGGGKGQGVDNWTGWPLSHVWIITKAGWILSRVLPQLCLAVSSQPITMKAGDGTPTEAFALNIQKRVRGCPYQEWSFGKDGRIFPRIQSEFVLTFLNIPCGMTCDSQGARLAGRQKGDANEELLGHNVSDTNQNQAAGPTDAPAGLAGTLGDGVQLTVALLRRRKDKQPQASAQRWAIRQEGVGKSGQWKRSKVENPLWNKLTYMWPTLPDGELNQDLIWPLEGALQGDHAQAVTVTAPDTTTMLKTRRKAQTRSPKAEPDRGYCPPQEEATARHSSIKIHKLQLQQFLERCTEALGLLRAARRLFDKDGKELSLLTGLQRDQLVYVSCGEQWADPRHHQADRKRRVLLSGLEQDTALVQHYCATRHHQDLVLEVVGKLTEGAQLTVAECCMSSGEKSNESSNQEPTNQDTDEENTNEDLLNILKEDSHSRAHRKLDEKNIPFRYPWQENLELPEDGSSHNDKEESPTKMEGYKHRPGQRQRRVTRAQLQQFEFREAQIVSCQSPGLALGVRSTEGARAGMTLQLLTRNPDDTNQRWVLREEDRSLHLLAKPGLVLAVSMSKITPGHTGTPIPIAGWPVLLQKHKPYSYGAANQKWAWLPEVMVLSAFFTTELDQAVTAALSASLCTACVSPQPLHQQGYFLLSSGGTRRVEVCSTCAKILRGKHILQELPPDSIFLCSTARRDAALNPHGPFKILTVGKTDLSASAAEGVLRGLEERLDCLRTETCPPGTPGARAQPAARTLAHRNGWGLRGGQLITAATVPLMLSQCTLKLELPRAASRLYTADGTQILSVPQLKAWIINDCLQEHCAAADPTAQPADPPDADPTAQPADPPDADPTAQPADTGGHPGYEPLPQVTAEDLDAVDEDLQALILRTPIDVWVSCGEPFIPVEVVQRRQRQRCRFWLQKEKLLVELLIKKHKMRHLQGRRISGQSPAKMVPTLSPAQPVVVEGGWTEASQEELELKQDLQSMETHLAEVEAVQAKNCAAVPNRQSKGLQDLYNQPDVKRVLAYRNEDPKQAAYVWGRSIEELLSNCVSRLGLPQPAVCLYRADGGPLHAWADVQRDMLVCVSAGGPFLTAKDCREKIEMRARYARAKKNRGPDGVRLEMETKVNAPGGWLALPWATETENQIPIME</sequence>
<evidence type="ECO:0000313" key="4">
    <source>
        <dbReference type="EMBL" id="KAJ8344325.1"/>
    </source>
</evidence>
<dbReference type="InterPro" id="IPR057424">
    <property type="entry name" value="Ubiquitin_DCDC1"/>
</dbReference>
<dbReference type="PROSITE" id="PS50231">
    <property type="entry name" value="RICIN_B_LECTIN"/>
    <property type="match status" value="1"/>
</dbReference>
<dbReference type="GO" id="GO:0030496">
    <property type="term" value="C:midbody"/>
    <property type="evidence" value="ECO:0007669"/>
    <property type="project" value="TreeGrafter"/>
</dbReference>
<dbReference type="GO" id="GO:0035556">
    <property type="term" value="P:intracellular signal transduction"/>
    <property type="evidence" value="ECO:0007669"/>
    <property type="project" value="InterPro"/>
</dbReference>
<feature type="region of interest" description="Disordered" evidence="2">
    <location>
        <begin position="1071"/>
        <end position="1114"/>
    </location>
</feature>
<dbReference type="GO" id="GO:1902412">
    <property type="term" value="P:regulation of mitotic cytokinesis"/>
    <property type="evidence" value="ECO:0007669"/>
    <property type="project" value="InterPro"/>
</dbReference>
<dbReference type="InterPro" id="IPR036572">
    <property type="entry name" value="Doublecortin_dom_sf"/>
</dbReference>
<feature type="domain" description="Doublecortin" evidence="3">
    <location>
        <begin position="65"/>
        <end position="159"/>
    </location>
</feature>
<feature type="compositionally biased region" description="Basic and acidic residues" evidence="2">
    <location>
        <begin position="716"/>
        <end position="733"/>
    </location>
</feature>
<feature type="compositionally biased region" description="Polar residues" evidence="2">
    <location>
        <begin position="659"/>
        <end position="668"/>
    </location>
</feature>
<name>A0A9Q1ESP4_SYNKA</name>
<reference evidence="4" key="1">
    <citation type="journal article" date="2023" name="Science">
        <title>Genome structures resolve the early diversification of teleost fishes.</title>
        <authorList>
            <person name="Parey E."/>
            <person name="Louis A."/>
            <person name="Montfort J."/>
            <person name="Bouchez O."/>
            <person name="Roques C."/>
            <person name="Iampietro C."/>
            <person name="Lluch J."/>
            <person name="Castinel A."/>
            <person name="Donnadieu C."/>
            <person name="Desvignes T."/>
            <person name="Floi Bucao C."/>
            <person name="Jouanno E."/>
            <person name="Wen M."/>
            <person name="Mejri S."/>
            <person name="Dirks R."/>
            <person name="Jansen H."/>
            <person name="Henkel C."/>
            <person name="Chen W.J."/>
            <person name="Zahm M."/>
            <person name="Cabau C."/>
            <person name="Klopp C."/>
            <person name="Thompson A.W."/>
            <person name="Robinson-Rechavi M."/>
            <person name="Braasch I."/>
            <person name="Lecointre G."/>
            <person name="Bobe J."/>
            <person name="Postlethwait J.H."/>
            <person name="Berthelot C."/>
            <person name="Roest Crollius H."/>
            <person name="Guiguen Y."/>
        </authorList>
    </citation>
    <scope>NUCLEOTIDE SEQUENCE</scope>
    <source>
        <strain evidence="4">WJC10195</strain>
    </source>
</reference>
<evidence type="ECO:0000259" key="3">
    <source>
        <dbReference type="Pfam" id="PF25510"/>
    </source>
</evidence>
<accession>A0A9Q1ESP4</accession>
<feature type="coiled-coil region" evidence="1">
    <location>
        <begin position="3"/>
        <end position="30"/>
    </location>
</feature>
<proteinExistence type="predicted"/>
<evidence type="ECO:0000256" key="1">
    <source>
        <dbReference type="SAM" id="Coils"/>
    </source>
</evidence>
<feature type="region of interest" description="Disordered" evidence="2">
    <location>
        <begin position="423"/>
        <end position="449"/>
    </location>
</feature>
<feature type="region of interest" description="Disordered" evidence="2">
    <location>
        <begin position="653"/>
        <end position="674"/>
    </location>
</feature>
<organism evidence="4 5">
    <name type="scientific">Synaphobranchus kaupii</name>
    <name type="common">Kaup's arrowtooth eel</name>
    <dbReference type="NCBI Taxonomy" id="118154"/>
    <lineage>
        <taxon>Eukaryota</taxon>
        <taxon>Metazoa</taxon>
        <taxon>Chordata</taxon>
        <taxon>Craniata</taxon>
        <taxon>Vertebrata</taxon>
        <taxon>Euteleostomi</taxon>
        <taxon>Actinopterygii</taxon>
        <taxon>Neopterygii</taxon>
        <taxon>Teleostei</taxon>
        <taxon>Anguilliformes</taxon>
        <taxon>Synaphobranchidae</taxon>
        <taxon>Synaphobranchus</taxon>
    </lineage>
</organism>
<dbReference type="PANTHER" id="PTHR46302:SF3">
    <property type="entry name" value="DOUBLECORTIN DOMAIN-CONTAINING PROTEIN 1"/>
    <property type="match status" value="1"/>
</dbReference>
<comment type="caution">
    <text evidence="4">The sequence shown here is derived from an EMBL/GenBank/DDBJ whole genome shotgun (WGS) entry which is preliminary data.</text>
</comment>